<dbReference type="PROSITE" id="PS00695">
    <property type="entry name" value="ENT_VIR_OMP_2"/>
    <property type="match status" value="1"/>
</dbReference>
<dbReference type="RefSeq" id="WP_060935495.1">
    <property type="nucleotide sequence ID" value="NZ_KQ960446.1"/>
</dbReference>
<dbReference type="PATRIC" id="fig|322095.3.peg.1201"/>
<evidence type="ECO:0000256" key="1">
    <source>
        <dbReference type="SAM" id="SignalP"/>
    </source>
</evidence>
<dbReference type="AlphaFoldDB" id="A0A134B7Z7"/>
<dbReference type="EMBL" id="LSDK01000080">
    <property type="protein sequence ID" value="KXB76053.1"/>
    <property type="molecule type" value="Genomic_DNA"/>
</dbReference>
<keyword evidence="1" id="KW-0732">Signal</keyword>
<dbReference type="Proteomes" id="UP000070224">
    <property type="component" value="Unassembled WGS sequence"/>
</dbReference>
<evidence type="ECO:0000313" key="3">
    <source>
        <dbReference type="EMBL" id="KXB76053.1"/>
    </source>
</evidence>
<gene>
    <name evidence="3" type="ORF">HMPREF3185_01218</name>
</gene>
<dbReference type="InterPro" id="IPR025665">
    <property type="entry name" value="Beta-barrel_OMP_2"/>
</dbReference>
<sequence>MKKLFFAAFALVAGVLSAQAQTPINPRIEVGANFARGISKVGSVTAESKVRTGFRASVAAEIGLASGVYIAPGVTFRQEGFKYGNGNGYGLNYISVPVDLGIRVGLGDNLAVSVEAGPSFAYGISTTGNLDAFKAGVYKRFDMGLNASAALEYSKVYLRLGTDIGLVNTLKNPVANTSYKNASFFAGVGYRF</sequence>
<accession>A0A134B7Z7</accession>
<comment type="caution">
    <text evidence="3">The sequence shown here is derived from an EMBL/GenBank/DDBJ whole genome shotgun (WGS) entry which is preliminary data.</text>
</comment>
<protein>
    <submittedName>
        <fullName evidence="3">Outer membrane insertion signal domain protein</fullName>
    </submittedName>
</protein>
<feature type="domain" description="Outer membrane protein beta-barrel" evidence="2">
    <location>
        <begin position="19"/>
        <end position="168"/>
    </location>
</feature>
<evidence type="ECO:0000313" key="4">
    <source>
        <dbReference type="Proteomes" id="UP000070224"/>
    </source>
</evidence>
<organism evidence="3 4">
    <name type="scientific">Porphyromonas somerae</name>
    <dbReference type="NCBI Taxonomy" id="322095"/>
    <lineage>
        <taxon>Bacteria</taxon>
        <taxon>Pseudomonadati</taxon>
        <taxon>Bacteroidota</taxon>
        <taxon>Bacteroidia</taxon>
        <taxon>Bacteroidales</taxon>
        <taxon>Porphyromonadaceae</taxon>
        <taxon>Porphyromonas</taxon>
    </lineage>
</organism>
<dbReference type="STRING" id="322095.HMPREF3185_01218"/>
<dbReference type="OrthoDB" id="1011748at2"/>
<proteinExistence type="predicted"/>
<reference evidence="4" key="1">
    <citation type="submission" date="2016-01" db="EMBL/GenBank/DDBJ databases">
        <authorList>
            <person name="Mitreva M."/>
            <person name="Pepin K.H."/>
            <person name="Mihindukulasuriya K.A."/>
            <person name="Fulton R."/>
            <person name="Fronick C."/>
            <person name="O'Laughlin M."/>
            <person name="Miner T."/>
            <person name="Herter B."/>
            <person name="Rosa B.A."/>
            <person name="Cordes M."/>
            <person name="Tomlinson C."/>
            <person name="Wollam A."/>
            <person name="Palsikar V.B."/>
            <person name="Mardis E.R."/>
            <person name="Wilson R.K."/>
        </authorList>
    </citation>
    <scope>NUCLEOTIDE SEQUENCE [LARGE SCALE GENOMIC DNA]</scope>
    <source>
        <strain evidence="4">KA00683</strain>
    </source>
</reference>
<feature type="signal peptide" evidence="1">
    <location>
        <begin position="1"/>
        <end position="20"/>
    </location>
</feature>
<dbReference type="GO" id="GO:0044384">
    <property type="term" value="C:host outer membrane"/>
    <property type="evidence" value="ECO:0007669"/>
    <property type="project" value="InterPro"/>
</dbReference>
<name>A0A134B7Z7_9PORP</name>
<evidence type="ECO:0000259" key="2">
    <source>
        <dbReference type="Pfam" id="PF13568"/>
    </source>
</evidence>
<dbReference type="Pfam" id="PF13568">
    <property type="entry name" value="OMP_b-brl_2"/>
    <property type="match status" value="1"/>
</dbReference>
<feature type="chain" id="PRO_5007462349" evidence="1">
    <location>
        <begin position="21"/>
        <end position="192"/>
    </location>
</feature>
<dbReference type="InterPro" id="IPR000758">
    <property type="entry name" value="Enterovir_OMP"/>
</dbReference>
<keyword evidence="4" id="KW-1185">Reference proteome</keyword>